<feature type="transmembrane region" description="Helical" evidence="1">
    <location>
        <begin position="95"/>
        <end position="120"/>
    </location>
</feature>
<evidence type="ECO:0000313" key="3">
    <source>
        <dbReference type="Proteomes" id="UP000000742"/>
    </source>
</evidence>
<name>B7GFS8_ANOFW</name>
<dbReference type="KEGG" id="afl:Aflv_0224"/>
<dbReference type="Proteomes" id="UP000000742">
    <property type="component" value="Chromosome"/>
</dbReference>
<organism evidence="2 3">
    <name type="scientific">Anoxybacillus flavithermus (strain DSM 21510 / WK1)</name>
    <dbReference type="NCBI Taxonomy" id="491915"/>
    <lineage>
        <taxon>Bacteria</taxon>
        <taxon>Bacillati</taxon>
        <taxon>Bacillota</taxon>
        <taxon>Bacilli</taxon>
        <taxon>Bacillales</taxon>
        <taxon>Anoxybacillaceae</taxon>
        <taxon>Anoxybacillus</taxon>
    </lineage>
</organism>
<keyword evidence="1" id="KW-0812">Transmembrane</keyword>
<dbReference type="Pfam" id="PF22116">
    <property type="entry name" value="DUF6944"/>
    <property type="match status" value="1"/>
</dbReference>
<keyword evidence="1" id="KW-1133">Transmembrane helix</keyword>
<evidence type="ECO:0000313" key="2">
    <source>
        <dbReference type="EMBL" id="ACJ32608.1"/>
    </source>
</evidence>
<protein>
    <submittedName>
        <fullName evidence="2">Uncharacterized conserved protein</fullName>
    </submittedName>
</protein>
<sequence length="143" mass="15717">MQATGNALEAEAEIPDTLGIYGNQIQAIGNVTVVAGLLNKDGSQQEITGNWLQSLGGLLSFADDWGSEQSSPLSPRRMGVDKTVRRWGQMAIGAVFFRACFQLLNAVLELFIFFAQLFVFCQQLLNDLLLVSNELFLLLDFAD</sequence>
<dbReference type="AlphaFoldDB" id="B7GFS8"/>
<accession>B7GFS8</accession>
<dbReference type="InterPro" id="IPR054224">
    <property type="entry name" value="DUF6944"/>
</dbReference>
<evidence type="ECO:0000256" key="1">
    <source>
        <dbReference type="SAM" id="Phobius"/>
    </source>
</evidence>
<dbReference type="EMBL" id="CP000922">
    <property type="protein sequence ID" value="ACJ32608.1"/>
    <property type="molecule type" value="Genomic_DNA"/>
</dbReference>
<keyword evidence="1" id="KW-0472">Membrane</keyword>
<gene>
    <name evidence="2" type="ordered locus">Aflv_0224</name>
</gene>
<reference evidence="2 3" key="1">
    <citation type="journal article" date="2008" name="Genome Biol.">
        <title>Encapsulated in silica: genome, proteome and physiology of the thermophilic bacterium Anoxybacillus flavithermus WK1.</title>
        <authorList>
            <person name="Saw J.H."/>
            <person name="Mountain B.W."/>
            <person name="Feng L."/>
            <person name="Omelchenko M.V."/>
            <person name="Hou S."/>
            <person name="Saito J.A."/>
            <person name="Stott M.B."/>
            <person name="Li D."/>
            <person name="Zhao G."/>
            <person name="Wu J."/>
            <person name="Galperin M.Y."/>
            <person name="Koonin E.V."/>
            <person name="Makarova K.S."/>
            <person name="Wolf Y.I."/>
            <person name="Rigden D.J."/>
            <person name="Dunfield P.F."/>
            <person name="Wang L."/>
            <person name="Alam M."/>
        </authorList>
    </citation>
    <scope>NUCLEOTIDE SEQUENCE [LARGE SCALE GENOMIC DNA]</scope>
    <source>
        <strain evidence="3">DSM 21510 / WK1</strain>
    </source>
</reference>
<proteinExistence type="predicted"/>
<dbReference type="HOGENOM" id="CLU_1802070_0_0_9"/>